<dbReference type="PANTHER" id="PTHR31511:SF12">
    <property type="entry name" value="RHO TERMINATION FACTOR N-TERMINAL DOMAIN-CONTAINING PROTEIN"/>
    <property type="match status" value="1"/>
</dbReference>
<dbReference type="Proteomes" id="UP000007266">
    <property type="component" value="Unassembled WGS sequence"/>
</dbReference>
<evidence type="ECO:0000256" key="6">
    <source>
        <dbReference type="ARBA" id="ARBA00022932"/>
    </source>
</evidence>
<evidence type="ECO:0000256" key="4">
    <source>
        <dbReference type="ARBA" id="ARBA00022695"/>
    </source>
</evidence>
<dbReference type="AlphaFoldDB" id="D7GYJ6"/>
<organism evidence="10 11">
    <name type="scientific">Tribolium castaneum</name>
    <name type="common">Red flour beetle</name>
    <dbReference type="NCBI Taxonomy" id="7070"/>
    <lineage>
        <taxon>Eukaryota</taxon>
        <taxon>Metazoa</taxon>
        <taxon>Ecdysozoa</taxon>
        <taxon>Arthropoda</taxon>
        <taxon>Hexapoda</taxon>
        <taxon>Insecta</taxon>
        <taxon>Pterygota</taxon>
        <taxon>Neoptera</taxon>
        <taxon>Endopterygota</taxon>
        <taxon>Coleoptera</taxon>
        <taxon>Polyphaga</taxon>
        <taxon>Cucujiformia</taxon>
        <taxon>Tenebrionidae</taxon>
        <taxon>Tenebrionidae incertae sedis</taxon>
        <taxon>Tribolium</taxon>
    </lineage>
</organism>
<accession>D7GYJ6</accession>
<dbReference type="eggNOG" id="ENOG502QT5H">
    <property type="taxonomic scope" value="Eukaryota"/>
</dbReference>
<evidence type="ECO:0000256" key="8">
    <source>
        <dbReference type="ARBA" id="ARBA00049244"/>
    </source>
</evidence>
<gene>
    <name evidence="10" type="primary">GLEAN_04265</name>
    <name evidence="10" type="ORF">TcasGA2_TC004265</name>
</gene>
<dbReference type="InterPro" id="IPR043502">
    <property type="entry name" value="DNA/RNA_pol_sf"/>
</dbReference>
<dbReference type="InterPro" id="IPR004868">
    <property type="entry name" value="DNA-dir_DNA_pol_B_mt/vir"/>
</dbReference>
<protein>
    <recommendedName>
        <fullName evidence="2">DNA-directed DNA polymerase</fullName>
        <ecNumber evidence="2">2.7.7.7</ecNumber>
    </recommendedName>
</protein>
<keyword evidence="4" id="KW-0548">Nucleotidyltransferase</keyword>
<keyword evidence="3" id="KW-0808">Transferase</keyword>
<evidence type="ECO:0000256" key="1">
    <source>
        <dbReference type="ARBA" id="ARBA00005755"/>
    </source>
</evidence>
<dbReference type="PhylomeDB" id="D7GYJ6"/>
<comment type="catalytic activity">
    <reaction evidence="8">
        <text>DNA(n) + a 2'-deoxyribonucleoside 5'-triphosphate = DNA(n+1) + diphosphate</text>
        <dbReference type="Rhea" id="RHEA:22508"/>
        <dbReference type="Rhea" id="RHEA-COMP:17339"/>
        <dbReference type="Rhea" id="RHEA-COMP:17340"/>
        <dbReference type="ChEBI" id="CHEBI:33019"/>
        <dbReference type="ChEBI" id="CHEBI:61560"/>
        <dbReference type="ChEBI" id="CHEBI:173112"/>
        <dbReference type="EC" id="2.7.7.7"/>
    </reaction>
</comment>
<dbReference type="GO" id="GO:0003887">
    <property type="term" value="F:DNA-directed DNA polymerase activity"/>
    <property type="evidence" value="ECO:0007669"/>
    <property type="project" value="UniProtKB-KW"/>
</dbReference>
<evidence type="ECO:0000313" key="11">
    <source>
        <dbReference type="Proteomes" id="UP000007266"/>
    </source>
</evidence>
<evidence type="ECO:0000313" key="10">
    <source>
        <dbReference type="EMBL" id="EFA13439.1"/>
    </source>
</evidence>
<dbReference type="OMA" id="THINFEL"/>
<evidence type="ECO:0000256" key="7">
    <source>
        <dbReference type="ARBA" id="ARBA00023125"/>
    </source>
</evidence>
<dbReference type="Pfam" id="PF03175">
    <property type="entry name" value="DNA_pol_B_2"/>
    <property type="match status" value="1"/>
</dbReference>
<evidence type="ECO:0000259" key="9">
    <source>
        <dbReference type="Pfam" id="PF03175"/>
    </source>
</evidence>
<comment type="similarity">
    <text evidence="1">Belongs to the DNA polymerase type-B family.</text>
</comment>
<dbReference type="InParanoid" id="D7GYJ6"/>
<dbReference type="EMBL" id="KQ973146">
    <property type="protein sequence ID" value="EFA13439.1"/>
    <property type="molecule type" value="Genomic_DNA"/>
</dbReference>
<reference evidence="10 11" key="2">
    <citation type="journal article" date="2010" name="Nucleic Acids Res.">
        <title>BeetleBase in 2010: revisions to provide comprehensive genomic information for Tribolium castaneum.</title>
        <authorList>
            <person name="Kim H.S."/>
            <person name="Murphy T."/>
            <person name="Xia J."/>
            <person name="Caragea D."/>
            <person name="Park Y."/>
            <person name="Beeman R.W."/>
            <person name="Lorenzen M.D."/>
            <person name="Butcher S."/>
            <person name="Manak J.R."/>
            <person name="Brown S.J."/>
        </authorList>
    </citation>
    <scope>NUCLEOTIDE SEQUENCE [LARGE SCALE GENOMIC DNA]</scope>
    <source>
        <strain evidence="10 11">Georgia GA2</strain>
    </source>
</reference>
<keyword evidence="11" id="KW-1185">Reference proteome</keyword>
<dbReference type="SUPFAM" id="SSF56672">
    <property type="entry name" value="DNA/RNA polymerases"/>
    <property type="match status" value="1"/>
</dbReference>
<dbReference type="GO" id="GO:0003677">
    <property type="term" value="F:DNA binding"/>
    <property type="evidence" value="ECO:0007669"/>
    <property type="project" value="UniProtKB-KW"/>
</dbReference>
<dbReference type="PANTHER" id="PTHR31511">
    <property type="entry name" value="PROTEIN CBG23764"/>
    <property type="match status" value="1"/>
</dbReference>
<reference evidence="10 11" key="1">
    <citation type="journal article" date="2008" name="Nature">
        <title>The genome of the model beetle and pest Tribolium castaneum.</title>
        <authorList>
            <consortium name="Tribolium Genome Sequencing Consortium"/>
            <person name="Richards S."/>
            <person name="Gibbs R.A."/>
            <person name="Weinstock G.M."/>
            <person name="Brown S.J."/>
            <person name="Denell R."/>
            <person name="Beeman R.W."/>
            <person name="Gibbs R."/>
            <person name="Beeman R.W."/>
            <person name="Brown S.J."/>
            <person name="Bucher G."/>
            <person name="Friedrich M."/>
            <person name="Grimmelikhuijzen C.J."/>
            <person name="Klingler M."/>
            <person name="Lorenzen M."/>
            <person name="Richards S."/>
            <person name="Roth S."/>
            <person name="Schroder R."/>
            <person name="Tautz D."/>
            <person name="Zdobnov E.M."/>
            <person name="Muzny D."/>
            <person name="Gibbs R.A."/>
            <person name="Weinstock G.M."/>
            <person name="Attaway T."/>
            <person name="Bell S."/>
            <person name="Buhay C.J."/>
            <person name="Chandrabose M.N."/>
            <person name="Chavez D."/>
            <person name="Clerk-Blankenburg K.P."/>
            <person name="Cree A."/>
            <person name="Dao M."/>
            <person name="Davis C."/>
            <person name="Chacko J."/>
            <person name="Dinh H."/>
            <person name="Dugan-Rocha S."/>
            <person name="Fowler G."/>
            <person name="Garner T.T."/>
            <person name="Garnes J."/>
            <person name="Gnirke A."/>
            <person name="Hawes A."/>
            <person name="Hernandez J."/>
            <person name="Hines S."/>
            <person name="Holder M."/>
            <person name="Hume J."/>
            <person name="Jhangiani S.N."/>
            <person name="Joshi V."/>
            <person name="Khan Z.M."/>
            <person name="Jackson L."/>
            <person name="Kovar C."/>
            <person name="Kowis A."/>
            <person name="Lee S."/>
            <person name="Lewis L.R."/>
            <person name="Margolis J."/>
            <person name="Morgan M."/>
            <person name="Nazareth L.V."/>
            <person name="Nguyen N."/>
            <person name="Okwuonu G."/>
            <person name="Parker D."/>
            <person name="Richards S."/>
            <person name="Ruiz S.J."/>
            <person name="Santibanez J."/>
            <person name="Savard J."/>
            <person name="Scherer S.E."/>
            <person name="Schneider B."/>
            <person name="Sodergren E."/>
            <person name="Tautz D."/>
            <person name="Vattahil S."/>
            <person name="Villasana D."/>
            <person name="White C.S."/>
            <person name="Wright R."/>
            <person name="Park Y."/>
            <person name="Beeman R.W."/>
            <person name="Lord J."/>
            <person name="Oppert B."/>
            <person name="Lorenzen M."/>
            <person name="Brown S."/>
            <person name="Wang L."/>
            <person name="Savard J."/>
            <person name="Tautz D."/>
            <person name="Richards S."/>
            <person name="Weinstock G."/>
            <person name="Gibbs R.A."/>
            <person name="Liu Y."/>
            <person name="Worley K."/>
            <person name="Weinstock G."/>
            <person name="Elsik C.G."/>
            <person name="Reese J.T."/>
            <person name="Elhaik E."/>
            <person name="Landan G."/>
            <person name="Graur D."/>
            <person name="Arensburger P."/>
            <person name="Atkinson P."/>
            <person name="Beeman R.W."/>
            <person name="Beidler J."/>
            <person name="Brown S.J."/>
            <person name="Demuth J.P."/>
            <person name="Drury D.W."/>
            <person name="Du Y.Z."/>
            <person name="Fujiwara H."/>
            <person name="Lorenzen M."/>
            <person name="Maselli V."/>
            <person name="Osanai M."/>
            <person name="Park Y."/>
            <person name="Robertson H.M."/>
            <person name="Tu Z."/>
            <person name="Wang J.J."/>
            <person name="Wang S."/>
            <person name="Richards S."/>
            <person name="Song H."/>
            <person name="Zhang L."/>
            <person name="Sodergren E."/>
            <person name="Werner D."/>
            <person name="Stanke M."/>
            <person name="Morgenstern B."/>
            <person name="Solovyev V."/>
            <person name="Kosarev P."/>
            <person name="Brown G."/>
            <person name="Chen H.C."/>
            <person name="Ermolaeva O."/>
            <person name="Hlavina W."/>
            <person name="Kapustin Y."/>
            <person name="Kiryutin B."/>
            <person name="Kitts P."/>
            <person name="Maglott D."/>
            <person name="Pruitt K."/>
            <person name="Sapojnikov V."/>
            <person name="Souvorov A."/>
            <person name="Mackey A.J."/>
            <person name="Waterhouse R.M."/>
            <person name="Wyder S."/>
            <person name="Zdobnov E.M."/>
            <person name="Zdobnov E.M."/>
            <person name="Wyder S."/>
            <person name="Kriventseva E.V."/>
            <person name="Kadowaki T."/>
            <person name="Bork P."/>
            <person name="Aranda M."/>
            <person name="Bao R."/>
            <person name="Beermann A."/>
            <person name="Berns N."/>
            <person name="Bolognesi R."/>
            <person name="Bonneton F."/>
            <person name="Bopp D."/>
            <person name="Brown S.J."/>
            <person name="Bucher G."/>
            <person name="Butts T."/>
            <person name="Chaumot A."/>
            <person name="Denell R.E."/>
            <person name="Ferrier D.E."/>
            <person name="Friedrich M."/>
            <person name="Gordon C.M."/>
            <person name="Jindra M."/>
            <person name="Klingler M."/>
            <person name="Lan Q."/>
            <person name="Lattorff H.M."/>
            <person name="Laudet V."/>
            <person name="von Levetsow C."/>
            <person name="Liu Z."/>
            <person name="Lutz R."/>
            <person name="Lynch J.A."/>
            <person name="da Fonseca R.N."/>
            <person name="Posnien N."/>
            <person name="Reuter R."/>
            <person name="Roth S."/>
            <person name="Savard J."/>
            <person name="Schinko J.B."/>
            <person name="Schmitt C."/>
            <person name="Schoppmeier M."/>
            <person name="Schroder R."/>
            <person name="Shippy T.D."/>
            <person name="Simonnet F."/>
            <person name="Marques-Souza H."/>
            <person name="Tautz D."/>
            <person name="Tomoyasu Y."/>
            <person name="Trauner J."/>
            <person name="Van der Zee M."/>
            <person name="Vervoort M."/>
            <person name="Wittkopp N."/>
            <person name="Wimmer E.A."/>
            <person name="Yang X."/>
            <person name="Jones A.K."/>
            <person name="Sattelle D.B."/>
            <person name="Ebert P.R."/>
            <person name="Nelson D."/>
            <person name="Scott J.G."/>
            <person name="Beeman R.W."/>
            <person name="Muthukrishnan S."/>
            <person name="Kramer K.J."/>
            <person name="Arakane Y."/>
            <person name="Beeman R.W."/>
            <person name="Zhu Q."/>
            <person name="Hogenkamp D."/>
            <person name="Dixit R."/>
            <person name="Oppert B."/>
            <person name="Jiang H."/>
            <person name="Zou Z."/>
            <person name="Marshall J."/>
            <person name="Elpidina E."/>
            <person name="Vinokurov K."/>
            <person name="Oppert C."/>
            <person name="Zou Z."/>
            <person name="Evans J."/>
            <person name="Lu Z."/>
            <person name="Zhao P."/>
            <person name="Sumathipala N."/>
            <person name="Altincicek B."/>
            <person name="Vilcinskas A."/>
            <person name="Williams M."/>
            <person name="Hultmark D."/>
            <person name="Hetru C."/>
            <person name="Jiang H."/>
            <person name="Grimmelikhuijzen C.J."/>
            <person name="Hauser F."/>
            <person name="Cazzamali G."/>
            <person name="Williamson M."/>
            <person name="Park Y."/>
            <person name="Li B."/>
            <person name="Tanaka Y."/>
            <person name="Predel R."/>
            <person name="Neupert S."/>
            <person name="Schachtner J."/>
            <person name="Verleyen P."/>
            <person name="Raible F."/>
            <person name="Bork P."/>
            <person name="Friedrich M."/>
            <person name="Walden K.K."/>
            <person name="Robertson H.M."/>
            <person name="Angeli S."/>
            <person name="Foret S."/>
            <person name="Bucher G."/>
            <person name="Schuetz S."/>
            <person name="Maleszka R."/>
            <person name="Wimmer E.A."/>
            <person name="Beeman R.W."/>
            <person name="Lorenzen M."/>
            <person name="Tomoyasu Y."/>
            <person name="Miller S.C."/>
            <person name="Grossmann D."/>
            <person name="Bucher G."/>
        </authorList>
    </citation>
    <scope>NUCLEOTIDE SEQUENCE [LARGE SCALE GENOMIC DNA]</scope>
    <source>
        <strain evidence="10 11">Georgia GA2</strain>
    </source>
</reference>
<dbReference type="HOGENOM" id="CLU_075997_1_1_1"/>
<evidence type="ECO:0000256" key="5">
    <source>
        <dbReference type="ARBA" id="ARBA00022705"/>
    </source>
</evidence>
<keyword evidence="6" id="KW-0239">DNA-directed DNA polymerase</keyword>
<keyword evidence="5" id="KW-0235">DNA replication</keyword>
<keyword evidence="7" id="KW-0238">DNA-binding</keyword>
<evidence type="ECO:0000256" key="2">
    <source>
        <dbReference type="ARBA" id="ARBA00012417"/>
    </source>
</evidence>
<dbReference type="GO" id="GO:0000166">
    <property type="term" value="F:nucleotide binding"/>
    <property type="evidence" value="ECO:0007669"/>
    <property type="project" value="InterPro"/>
</dbReference>
<evidence type="ECO:0000256" key="3">
    <source>
        <dbReference type="ARBA" id="ARBA00022679"/>
    </source>
</evidence>
<dbReference type="EC" id="2.7.7.7" evidence="2"/>
<dbReference type="GO" id="GO:0006260">
    <property type="term" value="P:DNA replication"/>
    <property type="evidence" value="ECO:0007669"/>
    <property type="project" value="UniProtKB-KW"/>
</dbReference>
<feature type="domain" description="DNA-directed DNA polymerase family B mitochondria/virus" evidence="9">
    <location>
        <begin position="1"/>
        <end position="184"/>
    </location>
</feature>
<sequence>MKITFLDSFRFLPTSFDKLVSFLKPNQFSLMKAFFPNVTDDVFQLLLKKGVFPYDYITSSSVFEDTQLPTKPQFFNRMTNKHISDKDYFHAQNVWEKFGIKTLGEYSDLYLKCDVIQLADVFENFRDLTMKYYQLDAASFYTSPGLSWATALKITKVKLELFTDSEMFLFIEKSIRGGITQAVHRYAECNNTHYSKTYDPATPIDYLFYIDANNLYG</sequence>
<name>D7GYJ6_TRICA</name>
<proteinExistence type="inferred from homology"/>